<feature type="transmembrane region" description="Helical" evidence="6">
    <location>
        <begin position="313"/>
        <end position="336"/>
    </location>
</feature>
<keyword evidence="4 6" id="KW-1133">Transmembrane helix</keyword>
<dbReference type="PROSITE" id="PS50850">
    <property type="entry name" value="MFS"/>
    <property type="match status" value="1"/>
</dbReference>
<dbReference type="RefSeq" id="WP_150887722.1">
    <property type="nucleotide sequence ID" value="NZ_CM017269.1"/>
</dbReference>
<dbReference type="InterPro" id="IPR036259">
    <property type="entry name" value="MFS_trans_sf"/>
</dbReference>
<dbReference type="InterPro" id="IPR011701">
    <property type="entry name" value="MFS"/>
</dbReference>
<proteinExistence type="predicted"/>
<evidence type="ECO:0000259" key="7">
    <source>
        <dbReference type="PROSITE" id="PS50850"/>
    </source>
</evidence>
<dbReference type="GO" id="GO:0005886">
    <property type="term" value="C:plasma membrane"/>
    <property type="evidence" value="ECO:0007669"/>
    <property type="project" value="UniProtKB-SubCell"/>
</dbReference>
<dbReference type="InterPro" id="IPR053160">
    <property type="entry name" value="MFS_DHA3_Transporter"/>
</dbReference>
<dbReference type="Pfam" id="PF07690">
    <property type="entry name" value="MFS_1"/>
    <property type="match status" value="1"/>
</dbReference>
<dbReference type="InterPro" id="IPR020846">
    <property type="entry name" value="MFS_dom"/>
</dbReference>
<feature type="transmembrane region" description="Helical" evidence="6">
    <location>
        <begin position="260"/>
        <end position="277"/>
    </location>
</feature>
<feature type="transmembrane region" description="Helical" evidence="6">
    <location>
        <begin position="51"/>
        <end position="70"/>
    </location>
</feature>
<feature type="transmembrane region" description="Helical" evidence="6">
    <location>
        <begin position="283"/>
        <end position="301"/>
    </location>
</feature>
<keyword evidence="5 6" id="KW-0472">Membrane</keyword>
<protein>
    <submittedName>
        <fullName evidence="8">MFS transporter</fullName>
    </submittedName>
</protein>
<dbReference type="EMBL" id="CP032455">
    <property type="protein sequence ID" value="QEZ70827.1"/>
    <property type="molecule type" value="Genomic_DNA"/>
</dbReference>
<organism evidence="8 9">
    <name type="scientific">Paraclostridium bifermentans</name>
    <name type="common">Clostridium bifermentans</name>
    <dbReference type="NCBI Taxonomy" id="1490"/>
    <lineage>
        <taxon>Bacteria</taxon>
        <taxon>Bacillati</taxon>
        <taxon>Bacillota</taxon>
        <taxon>Clostridia</taxon>
        <taxon>Peptostreptococcales</taxon>
        <taxon>Peptostreptococcaceae</taxon>
        <taxon>Paraclostridium</taxon>
    </lineage>
</organism>
<evidence type="ECO:0000256" key="4">
    <source>
        <dbReference type="ARBA" id="ARBA00022989"/>
    </source>
</evidence>
<reference evidence="8 9" key="1">
    <citation type="submission" date="2018-09" db="EMBL/GenBank/DDBJ databases">
        <title>A clostridial neurotoxin that targets Anopheles mosquitoes.</title>
        <authorList>
            <person name="Contreras E."/>
            <person name="Masuyer G."/>
            <person name="Qureshi N."/>
            <person name="Chawla S."/>
            <person name="Lim H.L."/>
            <person name="Chen J."/>
            <person name="Stenmark P."/>
            <person name="Gill S."/>
        </authorList>
    </citation>
    <scope>NUCLEOTIDE SEQUENCE [LARGE SCALE GENOMIC DNA]</scope>
    <source>
        <strain evidence="8 9">Cbm</strain>
        <plasmid evidence="9">ppbmmp</plasmid>
    </source>
</reference>
<name>A0A5P3XKD6_PARBF</name>
<dbReference type="PANTHER" id="PTHR23530">
    <property type="entry name" value="TRANSPORT PROTEIN-RELATED"/>
    <property type="match status" value="1"/>
</dbReference>
<dbReference type="Proteomes" id="UP000326961">
    <property type="component" value="Plasmid pPbmMP"/>
</dbReference>
<dbReference type="Gene3D" id="1.20.1250.20">
    <property type="entry name" value="MFS general substrate transporter like domains"/>
    <property type="match status" value="2"/>
</dbReference>
<dbReference type="SUPFAM" id="SSF103473">
    <property type="entry name" value="MFS general substrate transporter"/>
    <property type="match status" value="1"/>
</dbReference>
<feature type="transmembrane region" description="Helical" evidence="6">
    <location>
        <begin position="230"/>
        <end position="248"/>
    </location>
</feature>
<feature type="transmembrane region" description="Helical" evidence="6">
    <location>
        <begin position="194"/>
        <end position="215"/>
    </location>
</feature>
<evidence type="ECO:0000313" key="8">
    <source>
        <dbReference type="EMBL" id="QEZ70827.1"/>
    </source>
</evidence>
<geneLocation type="plasmid" evidence="9">
    <name>ppbmmp</name>
</geneLocation>
<evidence type="ECO:0000256" key="2">
    <source>
        <dbReference type="ARBA" id="ARBA00022448"/>
    </source>
</evidence>
<evidence type="ECO:0000256" key="3">
    <source>
        <dbReference type="ARBA" id="ARBA00022692"/>
    </source>
</evidence>
<keyword evidence="3 6" id="KW-0812">Transmembrane</keyword>
<gene>
    <name evidence="8" type="ORF">D4A35_17995</name>
</gene>
<feature type="transmembrane region" description="Helical" evidence="6">
    <location>
        <begin position="145"/>
        <end position="163"/>
    </location>
</feature>
<keyword evidence="8" id="KW-0614">Plasmid</keyword>
<dbReference type="PANTHER" id="PTHR23530:SF1">
    <property type="entry name" value="PERMEASE, MAJOR FACILITATOR SUPERFAMILY-RELATED"/>
    <property type="match status" value="1"/>
</dbReference>
<dbReference type="AlphaFoldDB" id="A0A5P3XKD6"/>
<evidence type="ECO:0000256" key="6">
    <source>
        <dbReference type="SAM" id="Phobius"/>
    </source>
</evidence>
<dbReference type="GO" id="GO:0022857">
    <property type="term" value="F:transmembrane transporter activity"/>
    <property type="evidence" value="ECO:0007669"/>
    <property type="project" value="InterPro"/>
</dbReference>
<accession>A0A5P3XKD6</accession>
<feature type="domain" description="Major facilitator superfamily (MFS) profile" evidence="7">
    <location>
        <begin position="1"/>
        <end position="371"/>
    </location>
</feature>
<feature type="transmembrane region" description="Helical" evidence="6">
    <location>
        <begin position="76"/>
        <end position="99"/>
    </location>
</feature>
<comment type="subcellular location">
    <subcellularLocation>
        <location evidence="1">Cell membrane</location>
        <topology evidence="1">Multi-pass membrane protein</topology>
    </subcellularLocation>
</comment>
<evidence type="ECO:0000256" key="1">
    <source>
        <dbReference type="ARBA" id="ARBA00004651"/>
    </source>
</evidence>
<feature type="transmembrane region" description="Helical" evidence="6">
    <location>
        <begin position="348"/>
        <end position="367"/>
    </location>
</feature>
<feature type="transmembrane region" description="Helical" evidence="6">
    <location>
        <begin position="20"/>
        <end position="39"/>
    </location>
</feature>
<feature type="transmembrane region" description="Helical" evidence="6">
    <location>
        <begin position="119"/>
        <end position="139"/>
    </location>
</feature>
<evidence type="ECO:0000313" key="9">
    <source>
        <dbReference type="Proteomes" id="UP000326961"/>
    </source>
</evidence>
<evidence type="ECO:0000256" key="5">
    <source>
        <dbReference type="ARBA" id="ARBA00023136"/>
    </source>
</evidence>
<keyword evidence="2" id="KW-0813">Transport</keyword>
<sequence length="372" mass="42239">MNFQRGIFLIYLSQLGFNNTKIGVLQSILFASIFLFEIPTGVIGDKIGRKWSIVIGLMLLVLTGMSTVLFEQFSIFVLIFFVNGIANSFISGSGSALLYDSLKLCGKEDEYLKVRTNSYSISQLVLGISIFLGGYMQLISWKFVYFSYAGAMFLSALMTLFMYEDISNLKESTHENYSILKSSINFISSKKGRILVIFVVAYGIFEATMTPFYIYSQQLFSFYKITVKDISIIYAFIQFSSGFVVLTSTKIAKKYSLKNILTVNIFIISMLLLSNIFENKYWAVVIFIAIQIVSEVIFIIKDTYIQDRIESKIRATILSLISFVDTLFISFVYIVWGAGMDIIQVNYAIALLGILSLVSLGFFRCFFKNERN</sequence>